<dbReference type="Proteomes" id="UP000072653">
    <property type="component" value="Unassembled WGS sequence"/>
</dbReference>
<evidence type="ECO:0000313" key="1">
    <source>
        <dbReference type="EMBL" id="KXT85077.1"/>
    </source>
</evidence>
<organism evidence="1 2">
    <name type="scientific">Streptococcus oralis</name>
    <dbReference type="NCBI Taxonomy" id="1303"/>
    <lineage>
        <taxon>Bacteria</taxon>
        <taxon>Bacillati</taxon>
        <taxon>Bacillota</taxon>
        <taxon>Bacilli</taxon>
        <taxon>Lactobacillales</taxon>
        <taxon>Streptococcaceae</taxon>
        <taxon>Streptococcus</taxon>
    </lineage>
</organism>
<reference evidence="1 2" key="1">
    <citation type="submission" date="2016-01" db="EMBL/GenBank/DDBJ databases">
        <title>Highly variable Streptococcus oralis are common among viridans streptococci isolated from primates.</title>
        <authorList>
            <person name="Denapaite D."/>
            <person name="Rieger M."/>
            <person name="Koendgen S."/>
            <person name="Brueckner R."/>
            <person name="Ochigava I."/>
            <person name="Kappeler P."/>
            <person name="Maetz-Rensing K."/>
            <person name="Leendertz F."/>
            <person name="Hakenbeck R."/>
        </authorList>
    </citation>
    <scope>NUCLEOTIDE SEQUENCE [LARGE SCALE GENOMIC DNA]</scope>
    <source>
        <strain evidence="1 2">DD16</strain>
    </source>
</reference>
<proteinExistence type="predicted"/>
<dbReference type="AlphaFoldDB" id="A0A139P9Y7"/>
<comment type="caution">
    <text evidence="1">The sequence shown here is derived from an EMBL/GenBank/DDBJ whole genome shotgun (WGS) entry which is preliminary data.</text>
</comment>
<dbReference type="EMBL" id="LQOB01000286">
    <property type="protein sequence ID" value="KXT85077.1"/>
    <property type="molecule type" value="Genomic_DNA"/>
</dbReference>
<gene>
    <name evidence="1" type="ORF">SORDD16_01647</name>
</gene>
<protein>
    <submittedName>
        <fullName evidence="1">Uncharacterized protein</fullName>
    </submittedName>
</protein>
<sequence>MLELLCQLHYKPFFFICKWYRPIFCGYFKRAGFLQLFDLILILQAVLEQP</sequence>
<name>A0A139P9Y7_STROR</name>
<accession>A0A139P9Y7</accession>
<evidence type="ECO:0000313" key="2">
    <source>
        <dbReference type="Proteomes" id="UP000072653"/>
    </source>
</evidence>